<dbReference type="PANTHER" id="PTHR43161:SF9">
    <property type="entry name" value="SORBITOL DEHYDROGENASE"/>
    <property type="match status" value="1"/>
</dbReference>
<dbReference type="InterPro" id="IPR002328">
    <property type="entry name" value="ADH_Zn_CS"/>
</dbReference>
<evidence type="ECO:0000256" key="3">
    <source>
        <dbReference type="ARBA" id="ARBA00022723"/>
    </source>
</evidence>
<dbReference type="InterPro" id="IPR020843">
    <property type="entry name" value="ER"/>
</dbReference>
<reference evidence="8 9" key="1">
    <citation type="submission" date="2017-01" db="EMBL/GenBank/DDBJ databases">
        <title>Genome Analysis of Deinococcus marmoris KOPRI26562.</title>
        <authorList>
            <person name="Kim J.H."/>
            <person name="Oh H.-M."/>
        </authorList>
    </citation>
    <scope>NUCLEOTIDE SEQUENCE [LARGE SCALE GENOMIC DNA]</scope>
    <source>
        <strain evidence="8 9">KOPRI26562</strain>
    </source>
</reference>
<comment type="cofactor">
    <cofactor evidence="1 6">
        <name>Zn(2+)</name>
        <dbReference type="ChEBI" id="CHEBI:29105"/>
    </cofactor>
</comment>
<evidence type="ECO:0000256" key="6">
    <source>
        <dbReference type="RuleBase" id="RU361277"/>
    </source>
</evidence>
<gene>
    <name evidence="8" type="ORF">BOO71_0013033</name>
</gene>
<dbReference type="Gene3D" id="3.90.180.10">
    <property type="entry name" value="Medium-chain alcohol dehydrogenases, catalytic domain"/>
    <property type="match status" value="1"/>
</dbReference>
<dbReference type="Gene3D" id="3.40.50.720">
    <property type="entry name" value="NAD(P)-binding Rossmann-like Domain"/>
    <property type="match status" value="1"/>
</dbReference>
<dbReference type="GO" id="GO:0016491">
    <property type="term" value="F:oxidoreductase activity"/>
    <property type="evidence" value="ECO:0007669"/>
    <property type="project" value="UniProtKB-KW"/>
</dbReference>
<evidence type="ECO:0000256" key="5">
    <source>
        <dbReference type="ARBA" id="ARBA00023002"/>
    </source>
</evidence>
<organism evidence="8 9">
    <name type="scientific">Deinococcus marmoris</name>
    <dbReference type="NCBI Taxonomy" id="249408"/>
    <lineage>
        <taxon>Bacteria</taxon>
        <taxon>Thermotogati</taxon>
        <taxon>Deinococcota</taxon>
        <taxon>Deinococci</taxon>
        <taxon>Deinococcales</taxon>
        <taxon>Deinococcaceae</taxon>
        <taxon>Deinococcus</taxon>
    </lineage>
</organism>
<evidence type="ECO:0000313" key="9">
    <source>
        <dbReference type="Proteomes" id="UP000186607"/>
    </source>
</evidence>
<evidence type="ECO:0000256" key="4">
    <source>
        <dbReference type="ARBA" id="ARBA00022833"/>
    </source>
</evidence>
<dbReference type="STRING" id="249408.BOO71_0013033"/>
<dbReference type="GO" id="GO:0008270">
    <property type="term" value="F:zinc ion binding"/>
    <property type="evidence" value="ECO:0007669"/>
    <property type="project" value="InterPro"/>
</dbReference>
<dbReference type="Pfam" id="PF08240">
    <property type="entry name" value="ADH_N"/>
    <property type="match status" value="1"/>
</dbReference>
<dbReference type="InterPro" id="IPR013149">
    <property type="entry name" value="ADH-like_C"/>
</dbReference>
<accession>A0A1U7NSV5</accession>
<dbReference type="InterPro" id="IPR011032">
    <property type="entry name" value="GroES-like_sf"/>
</dbReference>
<keyword evidence="5" id="KW-0560">Oxidoreductase</keyword>
<dbReference type="SMART" id="SM00829">
    <property type="entry name" value="PKS_ER"/>
    <property type="match status" value="1"/>
</dbReference>
<dbReference type="AlphaFoldDB" id="A0A1U7NSV5"/>
<name>A0A1U7NSV5_9DEIO</name>
<dbReference type="Pfam" id="PF00107">
    <property type="entry name" value="ADH_zinc_N"/>
    <property type="match status" value="1"/>
</dbReference>
<evidence type="ECO:0000313" key="8">
    <source>
        <dbReference type="EMBL" id="OLV16009.1"/>
    </source>
</evidence>
<dbReference type="OrthoDB" id="9770238at2"/>
<sequence>MKALRIHEAHDLRLQDVPEPKFAPDEVLVRLGAGGICGSDLHYFAHGGVGDFKLREPMTLGHEVAGEVVALGGEVTRVKVGDHVAVNPSRPCLHCDQCLSGHSNLCPNMRFFGSAARFPHVQGAFAELFVARQDQCEIVPPEMDYRVAACAEPLAVTLHAAAQAGPLLGMRVLIVGAGPIGVLLAASARLAGATEITVTDLQDAPLRVAVQMGATRTVNIRSEVLDEPFDVAFEASGSPAGLTSALGALRPGGRLVQVGMLPSGLTAAPLNPLISREITITGSFRFHREFGWAAELLASGRIDVTPILSASFPLSQAQAAFELAADRERAVKVSLVPDTLLMDGAGA</sequence>
<keyword evidence="3 6" id="KW-0479">Metal-binding</keyword>
<keyword evidence="9" id="KW-1185">Reference proteome</keyword>
<dbReference type="SUPFAM" id="SSF51735">
    <property type="entry name" value="NAD(P)-binding Rossmann-fold domains"/>
    <property type="match status" value="1"/>
</dbReference>
<dbReference type="InterPro" id="IPR036291">
    <property type="entry name" value="NAD(P)-bd_dom_sf"/>
</dbReference>
<evidence type="ECO:0000259" key="7">
    <source>
        <dbReference type="SMART" id="SM00829"/>
    </source>
</evidence>
<keyword evidence="4 6" id="KW-0862">Zinc</keyword>
<feature type="domain" description="Enoyl reductase (ER)" evidence="7">
    <location>
        <begin position="9"/>
        <end position="335"/>
    </location>
</feature>
<dbReference type="Proteomes" id="UP000186607">
    <property type="component" value="Unassembled WGS sequence"/>
</dbReference>
<protein>
    <submittedName>
        <fullName evidence="8">L-idonate 5-dehydrogenase</fullName>
    </submittedName>
</protein>
<comment type="similarity">
    <text evidence="2 6">Belongs to the zinc-containing alcohol dehydrogenase family.</text>
</comment>
<dbReference type="PROSITE" id="PS00059">
    <property type="entry name" value="ADH_ZINC"/>
    <property type="match status" value="1"/>
</dbReference>
<dbReference type="CDD" id="cd08232">
    <property type="entry name" value="idonate-5-DH"/>
    <property type="match status" value="1"/>
</dbReference>
<dbReference type="RefSeq" id="WP_075836238.1">
    <property type="nucleotide sequence ID" value="NZ_MSTI01000156.1"/>
</dbReference>
<dbReference type="SUPFAM" id="SSF50129">
    <property type="entry name" value="GroES-like"/>
    <property type="match status" value="1"/>
</dbReference>
<dbReference type="InterPro" id="IPR013154">
    <property type="entry name" value="ADH-like_N"/>
</dbReference>
<evidence type="ECO:0000256" key="2">
    <source>
        <dbReference type="ARBA" id="ARBA00008072"/>
    </source>
</evidence>
<evidence type="ECO:0000256" key="1">
    <source>
        <dbReference type="ARBA" id="ARBA00001947"/>
    </source>
</evidence>
<comment type="caution">
    <text evidence="8">The sequence shown here is derived from an EMBL/GenBank/DDBJ whole genome shotgun (WGS) entry which is preliminary data.</text>
</comment>
<proteinExistence type="inferred from homology"/>
<dbReference type="PANTHER" id="PTHR43161">
    <property type="entry name" value="SORBITOL DEHYDROGENASE"/>
    <property type="match status" value="1"/>
</dbReference>
<dbReference type="EMBL" id="MSTI01000156">
    <property type="protein sequence ID" value="OLV16009.1"/>
    <property type="molecule type" value="Genomic_DNA"/>
</dbReference>